<sequence>MEWNKENTALLIEHFKEKKNCGIRQVNILRIATENMTHGCIWLDNPQDNPQENRTSPKKKKKKTFGSLNAQKEAFDSLQAQKEAYGIIKEL</sequence>
<dbReference type="EMBL" id="BGZK01003510">
    <property type="protein sequence ID" value="GBP02038.1"/>
    <property type="molecule type" value="Genomic_DNA"/>
</dbReference>
<organism evidence="2 3">
    <name type="scientific">Eumeta variegata</name>
    <name type="common">Bagworm moth</name>
    <name type="synonym">Eumeta japonica</name>
    <dbReference type="NCBI Taxonomy" id="151549"/>
    <lineage>
        <taxon>Eukaryota</taxon>
        <taxon>Metazoa</taxon>
        <taxon>Ecdysozoa</taxon>
        <taxon>Arthropoda</taxon>
        <taxon>Hexapoda</taxon>
        <taxon>Insecta</taxon>
        <taxon>Pterygota</taxon>
        <taxon>Neoptera</taxon>
        <taxon>Endopterygota</taxon>
        <taxon>Lepidoptera</taxon>
        <taxon>Glossata</taxon>
        <taxon>Ditrysia</taxon>
        <taxon>Tineoidea</taxon>
        <taxon>Psychidae</taxon>
        <taxon>Oiketicinae</taxon>
        <taxon>Eumeta</taxon>
    </lineage>
</organism>
<dbReference type="OrthoDB" id="10051975at2759"/>
<reference evidence="2 3" key="1">
    <citation type="journal article" date="2019" name="Commun. Biol.">
        <title>The bagworm genome reveals a unique fibroin gene that provides high tensile strength.</title>
        <authorList>
            <person name="Kono N."/>
            <person name="Nakamura H."/>
            <person name="Ohtoshi R."/>
            <person name="Tomita M."/>
            <person name="Numata K."/>
            <person name="Arakawa K."/>
        </authorList>
    </citation>
    <scope>NUCLEOTIDE SEQUENCE [LARGE SCALE GENOMIC DNA]</scope>
</reference>
<accession>A0A4C1SLE4</accession>
<dbReference type="AlphaFoldDB" id="A0A4C1SLE4"/>
<gene>
    <name evidence="2" type="ORF">EVAR_89866_1</name>
</gene>
<feature type="region of interest" description="Disordered" evidence="1">
    <location>
        <begin position="42"/>
        <end position="66"/>
    </location>
</feature>
<protein>
    <submittedName>
        <fullName evidence="2">Uncharacterized protein</fullName>
    </submittedName>
</protein>
<evidence type="ECO:0000313" key="3">
    <source>
        <dbReference type="Proteomes" id="UP000299102"/>
    </source>
</evidence>
<evidence type="ECO:0000313" key="2">
    <source>
        <dbReference type="EMBL" id="GBP02038.1"/>
    </source>
</evidence>
<proteinExistence type="predicted"/>
<keyword evidence="3" id="KW-1185">Reference proteome</keyword>
<name>A0A4C1SLE4_EUMVA</name>
<comment type="caution">
    <text evidence="2">The sequence shown here is derived from an EMBL/GenBank/DDBJ whole genome shotgun (WGS) entry which is preliminary data.</text>
</comment>
<dbReference type="Proteomes" id="UP000299102">
    <property type="component" value="Unassembled WGS sequence"/>
</dbReference>
<evidence type="ECO:0000256" key="1">
    <source>
        <dbReference type="SAM" id="MobiDB-lite"/>
    </source>
</evidence>